<organism evidence="1 2">
    <name type="scientific">Tritrichomonas musculus</name>
    <dbReference type="NCBI Taxonomy" id="1915356"/>
    <lineage>
        <taxon>Eukaryota</taxon>
        <taxon>Metamonada</taxon>
        <taxon>Parabasalia</taxon>
        <taxon>Tritrichomonadida</taxon>
        <taxon>Tritrichomonadidae</taxon>
        <taxon>Tritrichomonas</taxon>
    </lineage>
</organism>
<evidence type="ECO:0000313" key="1">
    <source>
        <dbReference type="EMBL" id="KAK8897113.1"/>
    </source>
</evidence>
<keyword evidence="2" id="KW-1185">Reference proteome</keyword>
<reference evidence="1 2" key="1">
    <citation type="submission" date="2024-04" db="EMBL/GenBank/DDBJ databases">
        <title>Tritrichomonas musculus Genome.</title>
        <authorList>
            <person name="Alves-Ferreira E."/>
            <person name="Grigg M."/>
            <person name="Lorenzi H."/>
            <person name="Galac M."/>
        </authorList>
    </citation>
    <scope>NUCLEOTIDE SEQUENCE [LARGE SCALE GENOMIC DNA]</scope>
    <source>
        <strain evidence="1 2">EAF2021</strain>
    </source>
</reference>
<proteinExistence type="predicted"/>
<dbReference type="Proteomes" id="UP001470230">
    <property type="component" value="Unassembled WGS sequence"/>
</dbReference>
<comment type="caution">
    <text evidence="1">The sequence shown here is derived from an EMBL/GenBank/DDBJ whole genome shotgun (WGS) entry which is preliminary data.</text>
</comment>
<accession>A0ABR2L183</accession>
<name>A0ABR2L183_9EUKA</name>
<gene>
    <name evidence="1" type="ORF">M9Y10_015047</name>
</gene>
<protein>
    <submittedName>
        <fullName evidence="1">Uncharacterized protein</fullName>
    </submittedName>
</protein>
<sequence>MKIRMIKQRFNFKLTAVLNITEGVRIVTKVSMTFLFVRSRYDYLMKYYLICNECNAPVFRVYFLSDHFEIVILQHIHNFPTEELKSCCCYSQYTQLHKKQCYKNFLIHLYKVQFSVNYYICDGKLSTTKYQISDASFGLLKKLSRAYPKNPEIKMEKMMALDAYSNQQCRNIIGESTMQIKVLSILNGLPGRIKIRVHEVDSNELPFADGFSIHGFSWICPWAIEAIQKFQYLELDATFSILKTYICIIPQIIVNGISLPLGFIA</sequence>
<evidence type="ECO:0000313" key="2">
    <source>
        <dbReference type="Proteomes" id="UP001470230"/>
    </source>
</evidence>
<dbReference type="EMBL" id="JAPFFF010000002">
    <property type="protein sequence ID" value="KAK8897113.1"/>
    <property type="molecule type" value="Genomic_DNA"/>
</dbReference>